<accession>A0A951U3W4</accession>
<organism evidence="1 2">
    <name type="scientific">Pegethrix bostrychoides GSE-TBD4-15B</name>
    <dbReference type="NCBI Taxonomy" id="2839662"/>
    <lineage>
        <taxon>Bacteria</taxon>
        <taxon>Bacillati</taxon>
        <taxon>Cyanobacteriota</taxon>
        <taxon>Cyanophyceae</taxon>
        <taxon>Oculatellales</taxon>
        <taxon>Oculatellaceae</taxon>
        <taxon>Pegethrix</taxon>
    </lineage>
</organism>
<proteinExistence type="predicted"/>
<reference evidence="1" key="1">
    <citation type="submission" date="2021-05" db="EMBL/GenBank/DDBJ databases">
        <authorList>
            <person name="Pietrasiak N."/>
            <person name="Ward R."/>
            <person name="Stajich J.E."/>
            <person name="Kurbessoian T."/>
        </authorList>
    </citation>
    <scope>NUCLEOTIDE SEQUENCE</scope>
    <source>
        <strain evidence="1">GSE-TBD4-15B</strain>
    </source>
</reference>
<protein>
    <submittedName>
        <fullName evidence="1">Uncharacterized protein</fullName>
    </submittedName>
</protein>
<name>A0A951U3W4_9CYAN</name>
<evidence type="ECO:0000313" key="2">
    <source>
        <dbReference type="Proteomes" id="UP000707356"/>
    </source>
</evidence>
<comment type="caution">
    <text evidence="1">The sequence shown here is derived from an EMBL/GenBank/DDBJ whole genome shotgun (WGS) entry which is preliminary data.</text>
</comment>
<sequence length="98" mass="11411">MESTNKSVTNQSQFQFVKKREICKLTGLSGDTLKKYRLQGLLIKDIHWIRVNSKVVLYNVPLVMDWLHNISDPTAHLRAIEVYQSTLLSNRKVQRKSL</sequence>
<gene>
    <name evidence="1" type="ORF">KME07_06570</name>
</gene>
<dbReference type="AlphaFoldDB" id="A0A951U3W4"/>
<dbReference type="InterPro" id="IPR038146">
    <property type="entry name" value="933W_put_Xis_sf"/>
</dbReference>
<reference evidence="1" key="2">
    <citation type="journal article" date="2022" name="Microbiol. Resour. Announc.">
        <title>Metagenome Sequencing to Explore Phylogenomics of Terrestrial Cyanobacteria.</title>
        <authorList>
            <person name="Ward R.D."/>
            <person name="Stajich J.E."/>
            <person name="Johansen J.R."/>
            <person name="Huntemann M."/>
            <person name="Clum A."/>
            <person name="Foster B."/>
            <person name="Foster B."/>
            <person name="Roux S."/>
            <person name="Palaniappan K."/>
            <person name="Varghese N."/>
            <person name="Mukherjee S."/>
            <person name="Reddy T.B.K."/>
            <person name="Daum C."/>
            <person name="Copeland A."/>
            <person name="Chen I.A."/>
            <person name="Ivanova N.N."/>
            <person name="Kyrpides N.C."/>
            <person name="Shapiro N."/>
            <person name="Eloe-Fadrosh E.A."/>
            <person name="Pietrasiak N."/>
        </authorList>
    </citation>
    <scope>NUCLEOTIDE SEQUENCE</scope>
    <source>
        <strain evidence="1">GSE-TBD4-15B</strain>
    </source>
</reference>
<dbReference type="EMBL" id="JAHHHV010000030">
    <property type="protein sequence ID" value="MBW4465089.1"/>
    <property type="molecule type" value="Genomic_DNA"/>
</dbReference>
<dbReference type="Proteomes" id="UP000707356">
    <property type="component" value="Unassembled WGS sequence"/>
</dbReference>
<dbReference type="Gene3D" id="1.10.1660.60">
    <property type="entry name" value="Putative excisionased domain DUF1233"/>
    <property type="match status" value="1"/>
</dbReference>
<evidence type="ECO:0000313" key="1">
    <source>
        <dbReference type="EMBL" id="MBW4465089.1"/>
    </source>
</evidence>